<keyword evidence="4" id="KW-1185">Reference proteome</keyword>
<reference evidence="3 4" key="1">
    <citation type="journal article" date="2019" name="Int. J. Syst. Evol. Microbiol.">
        <title>The Global Catalogue of Microorganisms (GCM) 10K type strain sequencing project: providing services to taxonomists for standard genome sequencing and annotation.</title>
        <authorList>
            <consortium name="The Broad Institute Genomics Platform"/>
            <consortium name="The Broad Institute Genome Sequencing Center for Infectious Disease"/>
            <person name="Wu L."/>
            <person name="Ma J."/>
        </authorList>
    </citation>
    <scope>NUCLEOTIDE SEQUENCE [LARGE SCALE GENOMIC DNA]</scope>
    <source>
        <strain evidence="3 4">JCM 15591</strain>
    </source>
</reference>
<dbReference type="InterPro" id="IPR001296">
    <property type="entry name" value="Glyco_trans_1"/>
</dbReference>
<accession>A0ABN2K5P8</accession>
<protein>
    <recommendedName>
        <fullName evidence="2">Glycosyl transferase family 1 domain-containing protein</fullName>
    </recommendedName>
</protein>
<organism evidence="3 4">
    <name type="scientific">Nostocoides vanveenii</name>
    <dbReference type="NCBI Taxonomy" id="330835"/>
    <lineage>
        <taxon>Bacteria</taxon>
        <taxon>Bacillati</taxon>
        <taxon>Actinomycetota</taxon>
        <taxon>Actinomycetes</taxon>
        <taxon>Micrococcales</taxon>
        <taxon>Intrasporangiaceae</taxon>
        <taxon>Nostocoides</taxon>
    </lineage>
</organism>
<gene>
    <name evidence="3" type="ORF">GCM10009810_06750</name>
</gene>
<dbReference type="Pfam" id="PF00534">
    <property type="entry name" value="Glycos_transf_1"/>
    <property type="match status" value="2"/>
</dbReference>
<dbReference type="Gene3D" id="3.40.50.2000">
    <property type="entry name" value="Glycogen Phosphorylase B"/>
    <property type="match status" value="2"/>
</dbReference>
<dbReference type="CDD" id="cd03801">
    <property type="entry name" value="GT4_PimA-like"/>
    <property type="match status" value="1"/>
</dbReference>
<evidence type="ECO:0000313" key="3">
    <source>
        <dbReference type="EMBL" id="GAA1748902.1"/>
    </source>
</evidence>
<feature type="domain" description="Glycosyl transferase family 1" evidence="2">
    <location>
        <begin position="109"/>
        <end position="257"/>
    </location>
</feature>
<evidence type="ECO:0000259" key="2">
    <source>
        <dbReference type="Pfam" id="PF00534"/>
    </source>
</evidence>
<dbReference type="PANTHER" id="PTHR46401">
    <property type="entry name" value="GLYCOSYLTRANSFERASE WBBK-RELATED"/>
    <property type="match status" value="1"/>
</dbReference>
<dbReference type="SUPFAM" id="SSF53756">
    <property type="entry name" value="UDP-Glycosyltransferase/glycogen phosphorylase"/>
    <property type="match status" value="2"/>
</dbReference>
<dbReference type="Proteomes" id="UP001501475">
    <property type="component" value="Unassembled WGS sequence"/>
</dbReference>
<proteinExistence type="predicted"/>
<comment type="caution">
    <text evidence="3">The sequence shown here is derived from an EMBL/GenBank/DDBJ whole genome shotgun (WGS) entry which is preliminary data.</text>
</comment>
<evidence type="ECO:0000256" key="1">
    <source>
        <dbReference type="ARBA" id="ARBA00022679"/>
    </source>
</evidence>
<dbReference type="PANTHER" id="PTHR46401:SF2">
    <property type="entry name" value="GLYCOSYLTRANSFERASE WBBK-RELATED"/>
    <property type="match status" value="1"/>
</dbReference>
<name>A0ABN2K5P8_9MICO</name>
<dbReference type="EMBL" id="BAAAPN010000017">
    <property type="protein sequence ID" value="GAA1748902.1"/>
    <property type="molecule type" value="Genomic_DNA"/>
</dbReference>
<evidence type="ECO:0000313" key="4">
    <source>
        <dbReference type="Proteomes" id="UP001501475"/>
    </source>
</evidence>
<feature type="domain" description="Glycosyl transferase family 1" evidence="2">
    <location>
        <begin position="532"/>
        <end position="681"/>
    </location>
</feature>
<keyword evidence="1" id="KW-0808">Transferase</keyword>
<sequence>MAFTVFGPTYRPRLARREIVGLADPMLPNGYAPPEALVGRTRLQYFKTLVKRARARKVDHAVVESPAYGHALGTIGVHPHEITVVPNSPSASVVTASPRVSRWPLPESGRITLIYPARPYPHKNFDFLGHVAEALATKGRDVTFITTLTAEELTAYSPATQAACIPVGIVTQAQLGELYQAAHAVFFPSLLEVSSATPLEALSLGIPLIAADRDFVHETAGQAAWYFDPRDPHDAASAILRAVAQPDEVKRKVEQGRHLVDNRPNAVDRALRYTELINQHLDEIGQGPRPTVVVAHPAQQHSFRTAEAVATAGYRLRYVTPIYDRPGSLTNRLVRLLHGDARARAASRRSQRLDDDDVVQIYEPVALLLLLLQRFRLSRMPFLVWFRFLVLIFGWKLRRIVEQESAVALISYDTFSAGTFRRLKQTSPQVHLILDMSAPAAPSVDDILESFVENHQGTRAADLLSEERDGFFYQQNTRYAAREIALADHFLAASTFTQMTLKLQGVDPERIHICRYGIDTDPIEPLKHVQSPRPLKVVFLGTLAARKGVADFLMVAKDLQASNFEFVAIGAHDRKKVHVPEDLNVRLTGHVTRPVVNDELATADVIVFPSLADGFGLSVLEAMRSGATAIVSDHAGVSDLIEEGVNGFVVHPGEADLIEHHLKTLERDRHVLARMQRAARATAQGRTWNLYQQELKAALESIIGETQ</sequence>